<organism evidence="2 3">
    <name type="scientific">Frankia torreyi</name>
    <dbReference type="NCBI Taxonomy" id="1856"/>
    <lineage>
        <taxon>Bacteria</taxon>
        <taxon>Bacillati</taxon>
        <taxon>Actinomycetota</taxon>
        <taxon>Actinomycetes</taxon>
        <taxon>Frankiales</taxon>
        <taxon>Frankiaceae</taxon>
        <taxon>Frankia</taxon>
    </lineage>
</organism>
<comment type="caution">
    <text evidence="2">The sequence shown here is derived from an EMBL/GenBank/DDBJ whole genome shotgun (WGS) entry which is preliminary data.</text>
</comment>
<name>A0A0D8BFZ1_9ACTN</name>
<keyword evidence="3" id="KW-1185">Reference proteome</keyword>
<dbReference type="AlphaFoldDB" id="A0A0D8BFZ1"/>
<evidence type="ECO:0000313" key="2">
    <source>
        <dbReference type="EMBL" id="KJE23071.1"/>
    </source>
</evidence>
<gene>
    <name evidence="2" type="ORF">FF36_02498</name>
</gene>
<dbReference type="EMBL" id="JYFN01000016">
    <property type="protein sequence ID" value="KJE23071.1"/>
    <property type="molecule type" value="Genomic_DNA"/>
</dbReference>
<sequence length="98" mass="12343">MLTDRVVRRWRINLRTTEDIAALAAWLNPVIRGWMNYYGEFYRSELYRLLQRINTYLVRWARRKFKRLRSFKKAKRWWKGLIRRQPRLLAHWAWVTSF</sequence>
<evidence type="ECO:0000259" key="1">
    <source>
        <dbReference type="Pfam" id="PF08388"/>
    </source>
</evidence>
<accession>A0A0D8BFZ1</accession>
<protein>
    <submittedName>
        <fullName evidence="2">Group II intron maturase family protein</fullName>
    </submittedName>
</protein>
<evidence type="ECO:0000313" key="3">
    <source>
        <dbReference type="Proteomes" id="UP000032545"/>
    </source>
</evidence>
<dbReference type="Pfam" id="PF08388">
    <property type="entry name" value="GIIM"/>
    <property type="match status" value="1"/>
</dbReference>
<reference evidence="2 3" key="2">
    <citation type="journal article" date="2016" name="Genome Announc.">
        <title>Permanent Draft Genome Sequences for Two Variants of Frankia sp. Strain CpI1, the First Frankia Strain Isolated from Root Nodules of Comptonia peregrina.</title>
        <authorList>
            <person name="Oshone R."/>
            <person name="Hurst S.G.IV."/>
            <person name="Abebe-Akele F."/>
            <person name="Simpson S."/>
            <person name="Morris K."/>
            <person name="Thomas W.K."/>
            <person name="Tisa L.S."/>
        </authorList>
    </citation>
    <scope>NUCLEOTIDE SEQUENCE [LARGE SCALE GENOMIC DNA]</scope>
    <source>
        <strain evidence="3">CpI1-S</strain>
    </source>
</reference>
<dbReference type="PATRIC" id="fig|1502723.3.peg.1590"/>
<reference evidence="3" key="1">
    <citation type="submission" date="2015-02" db="EMBL/GenBank/DDBJ databases">
        <title>Draft Genome of Frankia sp. CpI1-S.</title>
        <authorList>
            <person name="Oshone R.T."/>
            <person name="Ngom M."/>
            <person name="Ghodhbane-Gtari F."/>
            <person name="Gtari M."/>
            <person name="Morris K."/>
            <person name="Thomas K."/>
            <person name="Sen A."/>
            <person name="Tisa L.S."/>
        </authorList>
    </citation>
    <scope>NUCLEOTIDE SEQUENCE [LARGE SCALE GENOMIC DNA]</scope>
    <source>
        <strain evidence="3">CpI1-S</strain>
    </source>
</reference>
<dbReference type="Proteomes" id="UP000032545">
    <property type="component" value="Unassembled WGS sequence"/>
</dbReference>
<feature type="domain" description="Group II intron maturase-specific" evidence="1">
    <location>
        <begin position="6"/>
        <end position="78"/>
    </location>
</feature>
<proteinExistence type="predicted"/>
<dbReference type="InterPro" id="IPR013597">
    <property type="entry name" value="Mat_intron_G2"/>
</dbReference>
<dbReference type="RefSeq" id="WP_082121856.1">
    <property type="nucleotide sequence ID" value="NZ_JYFN01000016.1"/>
</dbReference>